<feature type="transmembrane region" description="Helical" evidence="6">
    <location>
        <begin position="63"/>
        <end position="85"/>
    </location>
</feature>
<evidence type="ECO:0000256" key="4">
    <source>
        <dbReference type="ARBA" id="ARBA00022989"/>
    </source>
</evidence>
<dbReference type="RefSeq" id="WP_371865000.1">
    <property type="nucleotide sequence ID" value="NZ_BJOV01000002.1"/>
</dbReference>
<feature type="transmembrane region" description="Helical" evidence="6">
    <location>
        <begin position="314"/>
        <end position="332"/>
    </location>
</feature>
<feature type="transmembrane region" description="Helical" evidence="6">
    <location>
        <begin position="405"/>
        <end position="427"/>
    </location>
</feature>
<sequence>MKTVVTDEPRTVRLHKRLVIAILAGVTLFGFLSLALYAATVGDSRFAERGDPNPGRLVSVLDVVGYFAGVGLVGLSLGALVYVITCARFDDTGFIDATVYPAQRTFARATCLLAFVAWGMVIVAAADGAGLSLGKLMSTDYVFDAIAISEKSIAWLTLAVCATVSTVLGWVSLSWMVHFVALVPTGIAATTLFMAGNAGQGPNHDYSTALGIFFALALTVSFGIRVAAARAPVLDSSSDRQIVDRRRAWITLVSDAVGLLSALALLGLLLPFESLFSTPFGEASWVMIVAMLAALVASVRALRATGEGRDTSRVDLAGSVAMLAAIACWAVMDTRVAPGLLTHPFTAWDVFLGYELPGPPTAWTLATFWRFDFFIGLLAIVAALAYLIGVRRLKARGDTWPAGRTLAWATGCILLVLVVCSGVRSYGSAMFSVHMAEHMALNMFVPVLLVLGAPATLALRTLPAARAGGPPGPREWILKVLHSKVTAFLSNPVIALVIFVLSLYIVYFSPIFGTFARYHWGHVLLTLHFLIVGYLFFWVIIGIDPGPRRIPYLARIGLLFAVMPFHAFFGIALMTMSTVIGDKFYGQLDLPWISDRLDDQWLGGAIAWGISEIPVLIVVVAIVAQWAKSDNRAGRRADRHAATYEDAELDDYNAMLEELARSRR</sequence>
<dbReference type="AlphaFoldDB" id="A0A7I9V5C3"/>
<feature type="transmembrane region" description="Helical" evidence="6">
    <location>
        <begin position="153"/>
        <end position="171"/>
    </location>
</feature>
<keyword evidence="2" id="KW-1003">Cell membrane</keyword>
<proteinExistence type="predicted"/>
<feature type="transmembrane region" description="Helical" evidence="6">
    <location>
        <begin position="249"/>
        <end position="272"/>
    </location>
</feature>
<keyword evidence="8" id="KW-1185">Reference proteome</keyword>
<evidence type="ECO:0000256" key="6">
    <source>
        <dbReference type="SAM" id="Phobius"/>
    </source>
</evidence>
<keyword evidence="3 6" id="KW-0812">Transmembrane</keyword>
<evidence type="ECO:0000256" key="2">
    <source>
        <dbReference type="ARBA" id="ARBA00022475"/>
    </source>
</evidence>
<evidence type="ECO:0008006" key="9">
    <source>
        <dbReference type="Google" id="ProtNLM"/>
    </source>
</evidence>
<dbReference type="Proteomes" id="UP000444960">
    <property type="component" value="Unassembled WGS sequence"/>
</dbReference>
<reference evidence="8" key="1">
    <citation type="submission" date="2019-06" db="EMBL/GenBank/DDBJ databases">
        <title>Gordonia isolated from sludge of a wastewater treatment plant.</title>
        <authorList>
            <person name="Tamura T."/>
            <person name="Aoyama K."/>
            <person name="Kang Y."/>
            <person name="Saito S."/>
            <person name="Akiyama N."/>
            <person name="Yazawa K."/>
            <person name="Gonoi T."/>
            <person name="Mikami Y."/>
        </authorList>
    </citation>
    <scope>NUCLEOTIDE SEQUENCE [LARGE SCALE GENOMIC DNA]</scope>
    <source>
        <strain evidence="8">NBRC 107696</strain>
    </source>
</reference>
<feature type="transmembrane region" description="Helical" evidence="6">
    <location>
        <begin position="601"/>
        <end position="627"/>
    </location>
</feature>
<gene>
    <name evidence="7" type="ORF">nbrc107696_10550</name>
</gene>
<comment type="caution">
    <text evidence="7">The sequence shown here is derived from an EMBL/GenBank/DDBJ whole genome shotgun (WGS) entry which is preliminary data.</text>
</comment>
<name>A0A7I9V5C3_9ACTN</name>
<keyword evidence="5 6" id="KW-0472">Membrane</keyword>
<evidence type="ECO:0000313" key="8">
    <source>
        <dbReference type="Proteomes" id="UP000444960"/>
    </source>
</evidence>
<evidence type="ECO:0000256" key="5">
    <source>
        <dbReference type="ARBA" id="ARBA00023136"/>
    </source>
</evidence>
<dbReference type="GO" id="GO:0005886">
    <property type="term" value="C:plasma membrane"/>
    <property type="evidence" value="ECO:0007669"/>
    <property type="project" value="UniProtKB-SubCell"/>
</dbReference>
<feature type="transmembrane region" description="Helical" evidence="6">
    <location>
        <begin position="553"/>
        <end position="581"/>
    </location>
</feature>
<feature type="transmembrane region" description="Helical" evidence="6">
    <location>
        <begin position="106"/>
        <end position="133"/>
    </location>
</feature>
<feature type="transmembrane region" description="Helical" evidence="6">
    <location>
        <begin position="284"/>
        <end position="302"/>
    </location>
</feature>
<keyword evidence="4 6" id="KW-1133">Transmembrane helix</keyword>
<evidence type="ECO:0000256" key="1">
    <source>
        <dbReference type="ARBA" id="ARBA00004651"/>
    </source>
</evidence>
<feature type="transmembrane region" description="Helical" evidence="6">
    <location>
        <begin position="439"/>
        <end position="459"/>
    </location>
</feature>
<protein>
    <recommendedName>
        <fullName evidence="9">ABC transporter permease</fullName>
    </recommendedName>
</protein>
<evidence type="ECO:0000313" key="7">
    <source>
        <dbReference type="EMBL" id="GEE00609.1"/>
    </source>
</evidence>
<feature type="transmembrane region" description="Helical" evidence="6">
    <location>
        <begin position="178"/>
        <end position="196"/>
    </location>
</feature>
<comment type="subcellular location">
    <subcellularLocation>
        <location evidence="1">Cell membrane</location>
        <topology evidence="1">Multi-pass membrane protein</topology>
    </subcellularLocation>
</comment>
<accession>A0A7I9V5C3</accession>
<feature type="transmembrane region" description="Helical" evidence="6">
    <location>
        <begin position="488"/>
        <end position="508"/>
    </location>
</feature>
<feature type="transmembrane region" description="Helical" evidence="6">
    <location>
        <begin position="208"/>
        <end position="228"/>
    </location>
</feature>
<feature type="transmembrane region" description="Helical" evidence="6">
    <location>
        <begin position="520"/>
        <end position="541"/>
    </location>
</feature>
<dbReference type="Pfam" id="PF09678">
    <property type="entry name" value="Caa3_CtaG"/>
    <property type="match status" value="1"/>
</dbReference>
<feature type="transmembrane region" description="Helical" evidence="6">
    <location>
        <begin position="373"/>
        <end position="393"/>
    </location>
</feature>
<organism evidence="7 8">
    <name type="scientific">Gordonia spumicola</name>
    <dbReference type="NCBI Taxonomy" id="589161"/>
    <lineage>
        <taxon>Bacteria</taxon>
        <taxon>Bacillati</taxon>
        <taxon>Actinomycetota</taxon>
        <taxon>Actinomycetes</taxon>
        <taxon>Mycobacteriales</taxon>
        <taxon>Gordoniaceae</taxon>
        <taxon>Gordonia</taxon>
    </lineage>
</organism>
<dbReference type="InterPro" id="IPR019108">
    <property type="entry name" value="Caa3_assmbl_CtaG-rel"/>
</dbReference>
<evidence type="ECO:0000256" key="3">
    <source>
        <dbReference type="ARBA" id="ARBA00022692"/>
    </source>
</evidence>
<feature type="transmembrane region" description="Helical" evidence="6">
    <location>
        <begin position="18"/>
        <end position="39"/>
    </location>
</feature>
<dbReference type="EMBL" id="BJOV01000002">
    <property type="protein sequence ID" value="GEE00609.1"/>
    <property type="molecule type" value="Genomic_DNA"/>
</dbReference>